<proteinExistence type="predicted"/>
<accession>X0XTI7</accession>
<name>X0XTI7_9ZZZZ</name>
<gene>
    <name evidence="1" type="ORF">S01H1_86210</name>
</gene>
<protein>
    <submittedName>
        <fullName evidence="1">Uncharacterized protein</fullName>
    </submittedName>
</protein>
<organism evidence="1">
    <name type="scientific">marine sediment metagenome</name>
    <dbReference type="NCBI Taxonomy" id="412755"/>
    <lineage>
        <taxon>unclassified sequences</taxon>
        <taxon>metagenomes</taxon>
        <taxon>ecological metagenomes</taxon>
    </lineage>
</organism>
<dbReference type="AlphaFoldDB" id="X0XTI7"/>
<dbReference type="EMBL" id="BARS01059590">
    <property type="protein sequence ID" value="GAG46519.1"/>
    <property type="molecule type" value="Genomic_DNA"/>
</dbReference>
<evidence type="ECO:0000313" key="1">
    <source>
        <dbReference type="EMBL" id="GAG46519.1"/>
    </source>
</evidence>
<sequence length="38" mass="4196">IVTASRLGEEITSKAQVFVTQDVEELGWLFLGDLDDLS</sequence>
<feature type="non-terminal residue" evidence="1">
    <location>
        <position position="1"/>
    </location>
</feature>
<feature type="non-terminal residue" evidence="1">
    <location>
        <position position="38"/>
    </location>
</feature>
<reference evidence="1" key="1">
    <citation type="journal article" date="2014" name="Front. Microbiol.">
        <title>High frequency of phylogenetically diverse reductive dehalogenase-homologous genes in deep subseafloor sedimentary metagenomes.</title>
        <authorList>
            <person name="Kawai M."/>
            <person name="Futagami T."/>
            <person name="Toyoda A."/>
            <person name="Takaki Y."/>
            <person name="Nishi S."/>
            <person name="Hori S."/>
            <person name="Arai W."/>
            <person name="Tsubouchi T."/>
            <person name="Morono Y."/>
            <person name="Uchiyama I."/>
            <person name="Ito T."/>
            <person name="Fujiyama A."/>
            <person name="Inagaki F."/>
            <person name="Takami H."/>
        </authorList>
    </citation>
    <scope>NUCLEOTIDE SEQUENCE</scope>
    <source>
        <strain evidence="1">Expedition CK06-06</strain>
    </source>
</reference>
<comment type="caution">
    <text evidence="1">The sequence shown here is derived from an EMBL/GenBank/DDBJ whole genome shotgun (WGS) entry which is preliminary data.</text>
</comment>